<reference evidence="12" key="1">
    <citation type="submission" date="2021-01" db="EMBL/GenBank/DDBJ databases">
        <authorList>
            <person name="Corre E."/>
            <person name="Pelletier E."/>
            <person name="Niang G."/>
            <person name="Scheremetjew M."/>
            <person name="Finn R."/>
            <person name="Kale V."/>
            <person name="Holt S."/>
            <person name="Cochrane G."/>
            <person name="Meng A."/>
            <person name="Brown T."/>
            <person name="Cohen L."/>
        </authorList>
    </citation>
    <scope>NUCLEOTIDE SEQUENCE</scope>
    <source>
        <strain evidence="12">CCMP 769</strain>
    </source>
</reference>
<dbReference type="InterPro" id="IPR024156">
    <property type="entry name" value="Small_GTPase_ARF"/>
</dbReference>
<keyword evidence="4 11" id="KW-0812">Transmembrane</keyword>
<protein>
    <recommendedName>
        <fullName evidence="3">Signal recognition particle receptor subunit beta</fullName>
    </recommendedName>
</protein>
<evidence type="ECO:0000256" key="7">
    <source>
        <dbReference type="ARBA" id="ARBA00022989"/>
    </source>
</evidence>
<evidence type="ECO:0000256" key="4">
    <source>
        <dbReference type="ARBA" id="ARBA00022692"/>
    </source>
</evidence>
<dbReference type="PANTHER" id="PTHR45909">
    <property type="entry name" value="ADP-RIBOSYLATION FACTOR-RELATED PROTEIN 1"/>
    <property type="match status" value="1"/>
</dbReference>
<name>A0A7S3ACM7_9RHOD</name>
<evidence type="ECO:0000256" key="3">
    <source>
        <dbReference type="ARBA" id="ARBA00020256"/>
    </source>
</evidence>
<keyword evidence="8" id="KW-0342">GTP-binding</keyword>
<evidence type="ECO:0000256" key="5">
    <source>
        <dbReference type="ARBA" id="ARBA00022741"/>
    </source>
</evidence>
<gene>
    <name evidence="12" type="ORF">RMAR00112_LOCUS35062</name>
</gene>
<proteinExistence type="inferred from homology"/>
<evidence type="ECO:0000256" key="11">
    <source>
        <dbReference type="SAM" id="Phobius"/>
    </source>
</evidence>
<dbReference type="GO" id="GO:0005794">
    <property type="term" value="C:Golgi apparatus"/>
    <property type="evidence" value="ECO:0007669"/>
    <property type="project" value="TreeGrafter"/>
</dbReference>
<keyword evidence="6" id="KW-0256">Endoplasmic reticulum</keyword>
<sequence length="237" mass="25592">MDLSTSGVALLALVAVVVFLLIYIVAGSGKSKRNAILIVGRSGTGENKSVGKTALLKQLKNNEQPKYGLLPSLVVNSAEINVNGKPVRVMDVPGMVPSLLEDLLDSAKGIVFMIDSSEIRDNARRDAEILHDVLTHGSIMKEKIPLLIFCNKSDLIASSSPDAVKTYLERELQLIRSSAVNAVETAGGTKPKQKEFLGFEEEVFRFEHVPNKLTFASGSVIKGNIDPVQKFMAETAA</sequence>
<evidence type="ECO:0000256" key="6">
    <source>
        <dbReference type="ARBA" id="ARBA00022824"/>
    </source>
</evidence>
<comment type="similarity">
    <text evidence="2">Belongs to the SRP receptor beta subunit family.</text>
</comment>
<dbReference type="GO" id="GO:0005525">
    <property type="term" value="F:GTP binding"/>
    <property type="evidence" value="ECO:0007669"/>
    <property type="project" value="UniProtKB-KW"/>
</dbReference>
<keyword evidence="5" id="KW-0547">Nucleotide-binding</keyword>
<evidence type="ECO:0000256" key="1">
    <source>
        <dbReference type="ARBA" id="ARBA00004389"/>
    </source>
</evidence>
<evidence type="ECO:0000256" key="9">
    <source>
        <dbReference type="ARBA" id="ARBA00023136"/>
    </source>
</evidence>
<keyword evidence="10" id="KW-0675">Receptor</keyword>
<dbReference type="EMBL" id="HBHW01045112">
    <property type="protein sequence ID" value="CAE0066986.1"/>
    <property type="molecule type" value="Transcribed_RNA"/>
</dbReference>
<dbReference type="InterPro" id="IPR027417">
    <property type="entry name" value="P-loop_NTPase"/>
</dbReference>
<dbReference type="Pfam" id="PF09439">
    <property type="entry name" value="SRPRB"/>
    <property type="match status" value="1"/>
</dbReference>
<dbReference type="SUPFAM" id="SSF52540">
    <property type="entry name" value="P-loop containing nucleoside triphosphate hydrolases"/>
    <property type="match status" value="1"/>
</dbReference>
<dbReference type="AlphaFoldDB" id="A0A7S3ACM7"/>
<dbReference type="GO" id="GO:0034067">
    <property type="term" value="P:protein localization to Golgi apparatus"/>
    <property type="evidence" value="ECO:0007669"/>
    <property type="project" value="TreeGrafter"/>
</dbReference>
<dbReference type="InterPro" id="IPR019009">
    <property type="entry name" value="SRP_receptor_beta_su"/>
</dbReference>
<dbReference type="GO" id="GO:0005789">
    <property type="term" value="C:endoplasmic reticulum membrane"/>
    <property type="evidence" value="ECO:0007669"/>
    <property type="project" value="UniProtKB-SubCell"/>
</dbReference>
<keyword evidence="9 11" id="KW-0472">Membrane</keyword>
<evidence type="ECO:0000256" key="8">
    <source>
        <dbReference type="ARBA" id="ARBA00023134"/>
    </source>
</evidence>
<feature type="transmembrane region" description="Helical" evidence="11">
    <location>
        <begin position="6"/>
        <end position="26"/>
    </location>
</feature>
<dbReference type="GO" id="GO:0003924">
    <property type="term" value="F:GTPase activity"/>
    <property type="evidence" value="ECO:0007669"/>
    <property type="project" value="TreeGrafter"/>
</dbReference>
<dbReference type="Gene3D" id="3.40.50.300">
    <property type="entry name" value="P-loop containing nucleotide triphosphate hydrolases"/>
    <property type="match status" value="1"/>
</dbReference>
<dbReference type="GO" id="GO:0043001">
    <property type="term" value="P:Golgi to plasma membrane protein transport"/>
    <property type="evidence" value="ECO:0007669"/>
    <property type="project" value="TreeGrafter"/>
</dbReference>
<dbReference type="PANTHER" id="PTHR45909:SF1">
    <property type="entry name" value="ADP-RIBOSYLATION FACTOR-RELATED PROTEIN 1"/>
    <property type="match status" value="1"/>
</dbReference>
<evidence type="ECO:0000256" key="10">
    <source>
        <dbReference type="ARBA" id="ARBA00023170"/>
    </source>
</evidence>
<accession>A0A7S3ACM7</accession>
<evidence type="ECO:0000256" key="2">
    <source>
        <dbReference type="ARBA" id="ARBA00005619"/>
    </source>
</evidence>
<dbReference type="GO" id="GO:0006886">
    <property type="term" value="P:intracellular protein transport"/>
    <property type="evidence" value="ECO:0007669"/>
    <property type="project" value="TreeGrafter"/>
</dbReference>
<keyword evidence="7 11" id="KW-1133">Transmembrane helix</keyword>
<evidence type="ECO:0000313" key="12">
    <source>
        <dbReference type="EMBL" id="CAE0066986.1"/>
    </source>
</evidence>
<comment type="subcellular location">
    <subcellularLocation>
        <location evidence="1">Endoplasmic reticulum membrane</location>
        <topology evidence="1">Single-pass membrane protein</topology>
    </subcellularLocation>
</comment>
<organism evidence="12">
    <name type="scientific">Rhodosorus marinus</name>
    <dbReference type="NCBI Taxonomy" id="101924"/>
    <lineage>
        <taxon>Eukaryota</taxon>
        <taxon>Rhodophyta</taxon>
        <taxon>Stylonematophyceae</taxon>
        <taxon>Stylonematales</taxon>
        <taxon>Stylonemataceae</taxon>
        <taxon>Rhodosorus</taxon>
    </lineage>
</organism>